<evidence type="ECO:0000313" key="2">
    <source>
        <dbReference type="EMBL" id="ROT79786.1"/>
    </source>
</evidence>
<feature type="compositionally biased region" description="Low complexity" evidence="1">
    <location>
        <begin position="213"/>
        <end position="227"/>
    </location>
</feature>
<reference evidence="2 3" key="1">
    <citation type="submission" date="2018-04" db="EMBL/GenBank/DDBJ databases">
        <authorList>
            <person name="Zhang X."/>
            <person name="Yuan J."/>
            <person name="Li F."/>
            <person name="Xiang J."/>
        </authorList>
    </citation>
    <scope>NUCLEOTIDE SEQUENCE [LARGE SCALE GENOMIC DNA]</scope>
    <source>
        <tissue evidence="2">Muscle</tissue>
    </source>
</reference>
<evidence type="ECO:0000256" key="1">
    <source>
        <dbReference type="SAM" id="MobiDB-lite"/>
    </source>
</evidence>
<protein>
    <submittedName>
        <fullName evidence="2">Uncharacterized protein</fullName>
    </submittedName>
</protein>
<keyword evidence="3" id="KW-1185">Reference proteome</keyword>
<dbReference type="EMBL" id="QCYY01001188">
    <property type="protein sequence ID" value="ROT79786.1"/>
    <property type="molecule type" value="Genomic_DNA"/>
</dbReference>
<accession>A0A3R7N838</accession>
<sequence>MTPGWLSPPCSGYLFLCTQIVSGNTGHSLFWGANRSQPFGGEICKHVATRGREPGSLFFPGTRAGEPSRRIVFTVFSPPAAARSLCSRFPSEIFSTRYFSLLREAPLPPVFPRGRTQVLVGAFCATEGYGDLRVFESVEREWAWTDLYSEFSPERNELHCINSSSIAAAKCSLQKHSAQWTASIKPANVIPVARAARLSCPRPPAGPHRSMTAALSGPPALLSGLAPGPSPPKPQRRPRSPPGPLCRPALCLVRRRRARRGSGTGAGLASALAQDVQVAESPRLDLQGSTEVDPVGSRNMVWMRLCNREGSGERPGRGERGCRHTRLSVASLSRSSPCVLSSSTLHLSSFFSLLFLLFSPLSLSDLSLLLFFFSRHSSRLVSCLVDLSFLLSFSSAPMPRSHSMIHTSALALSRGRQVLGSKMREGSPSSYRMTTCLGRRGYPGLPFRTVLLRILVLQAPERQLRGRHTGQRLIPPALGSLLFPKRRSDYYSLEDQSFVNSHNPLSSPELLLLFSFLSRRSRTLLVVVT</sequence>
<proteinExistence type="predicted"/>
<organism evidence="2 3">
    <name type="scientific">Penaeus vannamei</name>
    <name type="common">Whiteleg shrimp</name>
    <name type="synonym">Litopenaeus vannamei</name>
    <dbReference type="NCBI Taxonomy" id="6689"/>
    <lineage>
        <taxon>Eukaryota</taxon>
        <taxon>Metazoa</taxon>
        <taxon>Ecdysozoa</taxon>
        <taxon>Arthropoda</taxon>
        <taxon>Crustacea</taxon>
        <taxon>Multicrustacea</taxon>
        <taxon>Malacostraca</taxon>
        <taxon>Eumalacostraca</taxon>
        <taxon>Eucarida</taxon>
        <taxon>Decapoda</taxon>
        <taxon>Dendrobranchiata</taxon>
        <taxon>Penaeoidea</taxon>
        <taxon>Penaeidae</taxon>
        <taxon>Penaeus</taxon>
    </lineage>
</organism>
<reference evidence="2 3" key="2">
    <citation type="submission" date="2019-01" db="EMBL/GenBank/DDBJ databases">
        <title>The decoding of complex shrimp genome reveals the adaptation for benthos swimmer, frequently molting mechanism and breeding impact on genome.</title>
        <authorList>
            <person name="Sun Y."/>
            <person name="Gao Y."/>
            <person name="Yu Y."/>
        </authorList>
    </citation>
    <scope>NUCLEOTIDE SEQUENCE [LARGE SCALE GENOMIC DNA]</scope>
    <source>
        <tissue evidence="2">Muscle</tissue>
    </source>
</reference>
<gene>
    <name evidence="2" type="ORF">C7M84_001495</name>
</gene>
<comment type="caution">
    <text evidence="2">The sequence shown here is derived from an EMBL/GenBank/DDBJ whole genome shotgun (WGS) entry which is preliminary data.</text>
</comment>
<name>A0A3R7N838_PENVA</name>
<dbReference type="AlphaFoldDB" id="A0A3R7N838"/>
<evidence type="ECO:0000313" key="3">
    <source>
        <dbReference type="Proteomes" id="UP000283509"/>
    </source>
</evidence>
<dbReference type="Proteomes" id="UP000283509">
    <property type="component" value="Unassembled WGS sequence"/>
</dbReference>
<feature type="region of interest" description="Disordered" evidence="1">
    <location>
        <begin position="201"/>
        <end position="247"/>
    </location>
</feature>